<gene>
    <name evidence="3" type="ORF">B1756_08205</name>
</gene>
<reference evidence="4" key="1">
    <citation type="submission" date="2017-02" db="EMBL/GenBank/DDBJ databases">
        <title>Natronthermophilus aegyptiacus gen. nov.,sp. nov., an aerobic, extremely halophilic alkalithermophilic archaeon isolated from the athalassohaline Wadi An Natrun, Egypt.</title>
        <authorList>
            <person name="Zhao B."/>
        </authorList>
    </citation>
    <scope>NUCLEOTIDE SEQUENCE [LARGE SCALE GENOMIC DNA]</scope>
    <source>
        <strain evidence="4">JW/NM-HA 15</strain>
    </source>
</reference>
<dbReference type="InterPro" id="IPR000873">
    <property type="entry name" value="AMP-dep_synth/lig_dom"/>
</dbReference>
<feature type="domain" description="AMP-dependent synthetase/ligase" evidence="2">
    <location>
        <begin position="6"/>
        <end position="363"/>
    </location>
</feature>
<accession>A0A2Z2HXL4</accession>
<protein>
    <submittedName>
        <fullName evidence="3">AMP-dependent synthetase</fullName>
    </submittedName>
</protein>
<keyword evidence="4" id="KW-1185">Reference proteome</keyword>
<feature type="region of interest" description="Disordered" evidence="1">
    <location>
        <begin position="362"/>
        <end position="409"/>
    </location>
</feature>
<evidence type="ECO:0000313" key="3">
    <source>
        <dbReference type="EMBL" id="ARS89724.1"/>
    </source>
</evidence>
<dbReference type="EMBL" id="CP019893">
    <property type="protein sequence ID" value="ARS89724.1"/>
    <property type="molecule type" value="Genomic_DNA"/>
</dbReference>
<dbReference type="Proteomes" id="UP000250088">
    <property type="component" value="Chromosome"/>
</dbReference>
<dbReference type="InterPro" id="IPR042099">
    <property type="entry name" value="ANL_N_sf"/>
</dbReference>
<dbReference type="KEGG" id="naj:B1756_08205"/>
<dbReference type="SUPFAM" id="SSF56801">
    <property type="entry name" value="Acetyl-CoA synthetase-like"/>
    <property type="match status" value="1"/>
</dbReference>
<feature type="region of interest" description="Disordered" evidence="1">
    <location>
        <begin position="139"/>
        <end position="158"/>
    </location>
</feature>
<dbReference type="InterPro" id="IPR050237">
    <property type="entry name" value="ATP-dep_AMP-bd_enzyme"/>
</dbReference>
<dbReference type="PANTHER" id="PTHR43767">
    <property type="entry name" value="LONG-CHAIN-FATTY-ACID--COA LIGASE"/>
    <property type="match status" value="1"/>
</dbReference>
<evidence type="ECO:0000259" key="2">
    <source>
        <dbReference type="Pfam" id="PF00501"/>
    </source>
</evidence>
<feature type="compositionally biased region" description="Basic and acidic residues" evidence="1">
    <location>
        <begin position="371"/>
        <end position="397"/>
    </location>
</feature>
<sequence length="430" mass="46313">MSLSLARRADLFPDRTAVVDVSEDDLYAPARTIDEDRVSYATLSRLADALATRLATLGVDPGDTVCLLSRNRVTSLALLFACRRLEATLAPISHLLTPVTVERPFDALEPTLLVAEPAQRDLRRSLPVDSVVTIDELATVESESDPDPNPSPNPNRPLLALHGEDGRPVVAYSERALERNCLTAVVAWGCSGSDTVSLLAPLSTPDSLARVALPTLYVGGRLLLDRAFDPGDAVTAMDCERATLAAGRPGALRDLATDPGFDEAVDALERVVVSGSLADDVRTAFSNRGISIYRAWGRLECPTAFTRLIGGESEVQQNHDHEDAIGVPVPDCYVRLVDDGDLIEGAGAGRLELSGPVLASGYLTDGSRGNRPSDRLDRTAESDDAGRFGDADDRGWSDDLDDAGQFDDWFDTGMRARRDESGRYSLDHSR</sequence>
<feature type="compositionally biased region" description="Acidic residues" evidence="1">
    <location>
        <begin position="398"/>
        <end position="409"/>
    </location>
</feature>
<dbReference type="OrthoDB" id="201576at2157"/>
<proteinExistence type="predicted"/>
<organism evidence="3 4">
    <name type="scientific">Natrarchaeobaculum aegyptiacum</name>
    <dbReference type="NCBI Taxonomy" id="745377"/>
    <lineage>
        <taxon>Archaea</taxon>
        <taxon>Methanobacteriati</taxon>
        <taxon>Methanobacteriota</taxon>
        <taxon>Stenosarchaea group</taxon>
        <taxon>Halobacteria</taxon>
        <taxon>Halobacteriales</taxon>
        <taxon>Natrialbaceae</taxon>
        <taxon>Natrarchaeobaculum</taxon>
    </lineage>
</organism>
<evidence type="ECO:0000256" key="1">
    <source>
        <dbReference type="SAM" id="MobiDB-lite"/>
    </source>
</evidence>
<dbReference type="Pfam" id="PF00501">
    <property type="entry name" value="AMP-binding"/>
    <property type="match status" value="1"/>
</dbReference>
<name>A0A2Z2HXL4_9EURY</name>
<dbReference type="GeneID" id="32894055"/>
<dbReference type="PANTHER" id="PTHR43767:SF1">
    <property type="entry name" value="NONRIBOSOMAL PEPTIDE SYNTHASE PES1 (EUROFUNG)-RELATED"/>
    <property type="match status" value="1"/>
</dbReference>
<dbReference type="AlphaFoldDB" id="A0A2Z2HXL4"/>
<evidence type="ECO:0000313" key="4">
    <source>
        <dbReference type="Proteomes" id="UP000250088"/>
    </source>
</evidence>
<dbReference type="Gene3D" id="3.40.50.12780">
    <property type="entry name" value="N-terminal domain of ligase-like"/>
    <property type="match status" value="1"/>
</dbReference>
<dbReference type="RefSeq" id="WP_086888101.1">
    <property type="nucleotide sequence ID" value="NZ_CP019893.1"/>
</dbReference>